<dbReference type="PANTHER" id="PTHR36509">
    <property type="entry name" value="BLL3101 PROTEIN"/>
    <property type="match status" value="1"/>
</dbReference>
<dbReference type="InterPro" id="IPR037050">
    <property type="entry name" value="DUF1254_sf"/>
</dbReference>
<feature type="domain" description="DUF1254" evidence="2">
    <location>
        <begin position="41"/>
        <end position="174"/>
    </location>
</feature>
<organism evidence="3 4">
    <name type="scientific">Myxococcus xanthus</name>
    <dbReference type="NCBI Taxonomy" id="34"/>
    <lineage>
        <taxon>Bacteria</taxon>
        <taxon>Pseudomonadati</taxon>
        <taxon>Myxococcota</taxon>
        <taxon>Myxococcia</taxon>
        <taxon>Myxococcales</taxon>
        <taxon>Cystobacterineae</taxon>
        <taxon>Myxococcaceae</taxon>
        <taxon>Myxococcus</taxon>
    </lineage>
</organism>
<dbReference type="InterPro" id="IPR037049">
    <property type="entry name" value="DUF1214_C_sf"/>
</dbReference>
<dbReference type="SUPFAM" id="SSF160935">
    <property type="entry name" value="VPA0735-like"/>
    <property type="match status" value="1"/>
</dbReference>
<name>A0AAE6KV07_MYXXA</name>
<proteinExistence type="predicted"/>
<dbReference type="InterPro" id="IPR010621">
    <property type="entry name" value="DUF1214"/>
</dbReference>
<dbReference type="PANTHER" id="PTHR36509:SF2">
    <property type="entry name" value="BLL3101 PROTEIN"/>
    <property type="match status" value="1"/>
</dbReference>
<dbReference type="Gene3D" id="2.60.120.600">
    <property type="entry name" value="Domain of unknown function DUF1214, C-terminal domain"/>
    <property type="match status" value="1"/>
</dbReference>
<protein>
    <recommendedName>
        <fullName evidence="5">DUF1254 domain-containing protein</fullName>
    </recommendedName>
</protein>
<dbReference type="Gene3D" id="2.60.40.1610">
    <property type="entry name" value="Domain of unknown function DUF1254"/>
    <property type="match status" value="1"/>
</dbReference>
<dbReference type="RefSeq" id="WP_140799861.1">
    <property type="nucleotide sequence ID" value="NZ_CP017169.1"/>
</dbReference>
<evidence type="ECO:0000259" key="1">
    <source>
        <dbReference type="Pfam" id="PF06742"/>
    </source>
</evidence>
<evidence type="ECO:0008006" key="5">
    <source>
        <dbReference type="Google" id="ProtNLM"/>
    </source>
</evidence>
<reference evidence="3 4" key="1">
    <citation type="journal article" date="2019" name="Science">
        <title>Social genes are selection hotspots in kin groups of a soil microbe.</title>
        <authorList>
            <person name="Wielgoss S."/>
            <person name="Wolfensberger R."/>
            <person name="Sun L."/>
            <person name="Fiegna F."/>
            <person name="Velicer G.J."/>
        </authorList>
    </citation>
    <scope>NUCLEOTIDE SEQUENCE [LARGE SCALE GENOMIC DNA]</scope>
    <source>
        <strain evidence="3 4">MC3.5.9c15</strain>
    </source>
</reference>
<dbReference type="Pfam" id="PF06863">
    <property type="entry name" value="DUF1254"/>
    <property type="match status" value="1"/>
</dbReference>
<gene>
    <name evidence="3" type="ORF">BHS09_30725</name>
</gene>
<dbReference type="Proteomes" id="UP000320179">
    <property type="component" value="Chromosome"/>
</dbReference>
<evidence type="ECO:0000313" key="3">
    <source>
        <dbReference type="EMBL" id="QDE71004.1"/>
    </source>
</evidence>
<dbReference type="Pfam" id="PF06742">
    <property type="entry name" value="DUF1214"/>
    <property type="match status" value="1"/>
</dbReference>
<accession>A0AAE6KV07</accession>
<evidence type="ECO:0000259" key="2">
    <source>
        <dbReference type="Pfam" id="PF06863"/>
    </source>
</evidence>
<feature type="domain" description="DUF1214" evidence="1">
    <location>
        <begin position="313"/>
        <end position="421"/>
    </location>
</feature>
<dbReference type="InterPro" id="IPR010679">
    <property type="entry name" value="DUF1254"/>
</dbReference>
<dbReference type="AlphaFoldDB" id="A0AAE6KV07"/>
<evidence type="ECO:0000313" key="4">
    <source>
        <dbReference type="Proteomes" id="UP000320179"/>
    </source>
</evidence>
<sequence>MTPLPPDEAQKIAYHAFMYGYPLVENYSILWQSTLAIQQQFNTFYGKARLTTPNDTTVITPNNDTAYSQGWLDLGAEPIVLQVPAVPQNPPRYYSFTIIDACTNNVGFVGSLTTGTAAGNYVLAPPGMVPGSVPNATVIPVPSRYIFLLGRTQLLGTNDIPATQALMDQYTLVPLSQFLGQPAPAPAPATPFLPIAPSFITTLAFFQYLNLALTFQTPPAGDAPLLESFAQIGVGPGLPFNPSTLDPELAGALQRGILEASNAIKEMTHHGIVKNGWNLPEVNRPYFGTKWWTDYRFRSRTAQAGIYPVSPSEAIYYRAYQDESSKPLAGTNQYTVTFPAGQLPPAASFWSLTMYGENQLLVPNSINRYSLGTQSNLSIAADGSVTIYIQANAPSAAEMPNWLPSPASGSFYIVLRIYGPENTSYIAPGLVQVGSSGS</sequence>
<dbReference type="EMBL" id="CP017174">
    <property type="protein sequence ID" value="QDE71004.1"/>
    <property type="molecule type" value="Genomic_DNA"/>
</dbReference>